<gene>
    <name evidence="2" type="ORF">LPB04_01585</name>
</gene>
<feature type="signal peptide" evidence="1">
    <location>
        <begin position="1"/>
        <end position="21"/>
    </location>
</feature>
<evidence type="ECO:0000313" key="3">
    <source>
        <dbReference type="Proteomes" id="UP000593875"/>
    </source>
</evidence>
<evidence type="ECO:0008006" key="4">
    <source>
        <dbReference type="Google" id="ProtNLM"/>
    </source>
</evidence>
<proteinExistence type="predicted"/>
<evidence type="ECO:0000313" key="2">
    <source>
        <dbReference type="EMBL" id="QOL50047.1"/>
    </source>
</evidence>
<accession>A0A7L9U530</accession>
<dbReference type="NCBIfam" id="TIGR02913">
    <property type="entry name" value="HAF_rpt"/>
    <property type="match status" value="2"/>
</dbReference>
<keyword evidence="3" id="KW-1185">Reference proteome</keyword>
<dbReference type="RefSeq" id="WP_193687071.1">
    <property type="nucleotide sequence ID" value="NZ_CP062941.1"/>
</dbReference>
<organism evidence="2 3">
    <name type="scientific">Massilia litorea</name>
    <dbReference type="NCBI Taxonomy" id="2769491"/>
    <lineage>
        <taxon>Bacteria</taxon>
        <taxon>Pseudomonadati</taxon>
        <taxon>Pseudomonadota</taxon>
        <taxon>Betaproteobacteria</taxon>
        <taxon>Burkholderiales</taxon>
        <taxon>Oxalobacteraceae</taxon>
        <taxon>Telluria group</taxon>
        <taxon>Massilia</taxon>
    </lineage>
</organism>
<dbReference type="AlphaFoldDB" id="A0A7L9U530"/>
<keyword evidence="1" id="KW-0732">Signal</keyword>
<dbReference type="Pfam" id="PF11949">
    <property type="entry name" value="DUF3466"/>
    <property type="match status" value="1"/>
</dbReference>
<dbReference type="KEGG" id="mlir:LPB04_01585"/>
<dbReference type="InterPro" id="IPR022562">
    <property type="entry name" value="DUF3466"/>
</dbReference>
<evidence type="ECO:0000256" key="1">
    <source>
        <dbReference type="SAM" id="SignalP"/>
    </source>
</evidence>
<feature type="chain" id="PRO_5032455342" description="DUF3466 family protein" evidence="1">
    <location>
        <begin position="22"/>
        <end position="360"/>
    </location>
</feature>
<dbReference type="EMBL" id="CP062941">
    <property type="protein sequence ID" value="QOL50047.1"/>
    <property type="molecule type" value="Genomic_DNA"/>
</dbReference>
<protein>
    <recommendedName>
        <fullName evidence="4">DUF3466 family protein</fullName>
    </recommendedName>
</protein>
<sequence>MSSLKLAIMPALLTVALGASAAANAEVKYTLTHLKPSCDGSVIPIAMNNRGQVLASVYPVASPRSSRPVMWSAGVPRDLNIGEAGELIPVAINDAGTVALNRASDGAAFLVQAARSLHMLGRVMATQPNTRVTAINRYNQVAGYFEDLNVRVDQPENTPSYSFAGAARNEKIISGLPASSNATSINDAGQVVGYMNIAADQFRTVNHTFLYANGRVTDLGSLNGAQGSSVPAKINNHGVVVGYSTVKDKYGTNAFAWAGGQMYDLGALVSWGTSAAKDVNDAGDVVGTSQAMHTGAPSLNAAFIRPRTGVMQDLNTLIDPASGWYLAEAVAINARGQILVRGYKRERNEWQSGAVLLTPR</sequence>
<reference evidence="2 3" key="1">
    <citation type="submission" date="2020-10" db="EMBL/GenBank/DDBJ databases">
        <title>Genome sequencing of Massilia sp. LPB0304.</title>
        <authorList>
            <person name="Kim J."/>
        </authorList>
    </citation>
    <scope>NUCLEOTIDE SEQUENCE [LARGE SCALE GENOMIC DNA]</scope>
    <source>
        <strain evidence="2 3">LPB0304</strain>
    </source>
</reference>
<name>A0A7L9U530_9BURK</name>
<dbReference type="Proteomes" id="UP000593875">
    <property type="component" value="Chromosome"/>
</dbReference>
<dbReference type="InterPro" id="IPR014262">
    <property type="entry name" value="HAF_rpt"/>
</dbReference>